<evidence type="ECO:0000256" key="2">
    <source>
        <dbReference type="ARBA" id="ARBA00023157"/>
    </source>
</evidence>
<dbReference type="PRINTS" id="PR00722">
    <property type="entry name" value="CHYMOTRYPSIN"/>
</dbReference>
<dbReference type="SMART" id="SM00020">
    <property type="entry name" value="Tryp_SPc"/>
    <property type="match status" value="1"/>
</dbReference>
<dbReference type="InterPro" id="IPR043504">
    <property type="entry name" value="Peptidase_S1_PA_chymotrypsin"/>
</dbReference>
<dbReference type="InterPro" id="IPR001254">
    <property type="entry name" value="Trypsin_dom"/>
</dbReference>
<gene>
    <name evidence="5" type="ORF">EKO04_008625</name>
</gene>
<dbReference type="EMBL" id="RZGK01000016">
    <property type="protein sequence ID" value="KAF9693300.1"/>
    <property type="molecule type" value="Genomic_DNA"/>
</dbReference>
<protein>
    <recommendedName>
        <fullName evidence="4">Peptidase S1 domain-containing protein</fullName>
    </recommendedName>
</protein>
<dbReference type="InterPro" id="IPR009003">
    <property type="entry name" value="Peptidase_S1_PA"/>
</dbReference>
<feature type="chain" id="PRO_5034491834" description="Peptidase S1 domain-containing protein" evidence="3">
    <location>
        <begin position="19"/>
        <end position="251"/>
    </location>
</feature>
<reference evidence="5" key="2">
    <citation type="submission" date="2020-09" db="EMBL/GenBank/DDBJ databases">
        <title>Reference genome assembly for Australian Ascochyta lentis isolate Al4.</title>
        <authorList>
            <person name="Lee R.C."/>
            <person name="Farfan-Caceres L.M."/>
            <person name="Debler J.W."/>
            <person name="Williams A.H."/>
            <person name="Henares B.M."/>
        </authorList>
    </citation>
    <scope>NUCLEOTIDE SEQUENCE</scope>
    <source>
        <strain evidence="5">Al4</strain>
    </source>
</reference>
<dbReference type="InterPro" id="IPR033116">
    <property type="entry name" value="TRYPSIN_SER"/>
</dbReference>
<dbReference type="CDD" id="cd00190">
    <property type="entry name" value="Tryp_SPc"/>
    <property type="match status" value="1"/>
</dbReference>
<keyword evidence="3" id="KW-0732">Signal</keyword>
<dbReference type="PROSITE" id="PS50240">
    <property type="entry name" value="TRYPSIN_DOM"/>
    <property type="match status" value="1"/>
</dbReference>
<keyword evidence="6" id="KW-1185">Reference proteome</keyword>
<comment type="similarity">
    <text evidence="1">Belongs to the peptidase S1 family.</text>
</comment>
<accession>A0A8H7IV25</accession>
<keyword evidence="2" id="KW-1015">Disulfide bond</keyword>
<evidence type="ECO:0000256" key="3">
    <source>
        <dbReference type="SAM" id="SignalP"/>
    </source>
</evidence>
<dbReference type="Pfam" id="PF00089">
    <property type="entry name" value="Trypsin"/>
    <property type="match status" value="1"/>
</dbReference>
<evidence type="ECO:0000313" key="6">
    <source>
        <dbReference type="Proteomes" id="UP000651452"/>
    </source>
</evidence>
<dbReference type="PROSITE" id="PS00135">
    <property type="entry name" value="TRYPSIN_SER"/>
    <property type="match status" value="1"/>
</dbReference>
<dbReference type="SUPFAM" id="SSF50494">
    <property type="entry name" value="Trypsin-like serine proteases"/>
    <property type="match status" value="1"/>
</dbReference>
<dbReference type="FunFam" id="2.40.10.10:FF:000002">
    <property type="entry name" value="Transmembrane protease serine"/>
    <property type="match status" value="1"/>
</dbReference>
<comment type="caution">
    <text evidence="5">The sequence shown here is derived from an EMBL/GenBank/DDBJ whole genome shotgun (WGS) entry which is preliminary data.</text>
</comment>
<name>A0A8H7IV25_9PLEO</name>
<dbReference type="OrthoDB" id="6380398at2759"/>
<proteinExistence type="inferred from homology"/>
<dbReference type="GO" id="GO:0006508">
    <property type="term" value="P:proteolysis"/>
    <property type="evidence" value="ECO:0007669"/>
    <property type="project" value="InterPro"/>
</dbReference>
<dbReference type="AlphaFoldDB" id="A0A8H7IV25"/>
<dbReference type="InterPro" id="IPR050430">
    <property type="entry name" value="Peptidase_S1"/>
</dbReference>
<evidence type="ECO:0000256" key="1">
    <source>
        <dbReference type="ARBA" id="ARBA00007664"/>
    </source>
</evidence>
<dbReference type="PANTHER" id="PTHR24276:SF98">
    <property type="entry name" value="FI18310P1-RELATED"/>
    <property type="match status" value="1"/>
</dbReference>
<dbReference type="Proteomes" id="UP000651452">
    <property type="component" value="Unassembled WGS sequence"/>
</dbReference>
<sequence length="251" mass="26107">MTTKFLFATLAALSVVSASPVAIVGGTTAKVNDFTFIAAVVHNNTVHCGGSLLNPTTVLVAAQCLELPAKDLQILVGTHDINSGGFGSGVTKMFQHPQYNYKIADKDVGIIKLDTPIPSALNIKYPTLAAAGSDPVAGTVGKIAGWGDTQTSEKYPSVLREVDIPVIDRAKCAAMYKSNKNINAITENMFCAVAKSGGKDACTGDSGGPMIDASTGVLTGVASFGWQCARADSPGVYVRVGAVRDFIDKHL</sequence>
<dbReference type="Gene3D" id="2.40.10.10">
    <property type="entry name" value="Trypsin-like serine proteases"/>
    <property type="match status" value="2"/>
</dbReference>
<dbReference type="GO" id="GO:0004252">
    <property type="term" value="F:serine-type endopeptidase activity"/>
    <property type="evidence" value="ECO:0007669"/>
    <property type="project" value="InterPro"/>
</dbReference>
<evidence type="ECO:0000313" key="5">
    <source>
        <dbReference type="EMBL" id="KAF9693300.1"/>
    </source>
</evidence>
<organism evidence="5 6">
    <name type="scientific">Ascochyta lentis</name>
    <dbReference type="NCBI Taxonomy" id="205686"/>
    <lineage>
        <taxon>Eukaryota</taxon>
        <taxon>Fungi</taxon>
        <taxon>Dikarya</taxon>
        <taxon>Ascomycota</taxon>
        <taxon>Pezizomycotina</taxon>
        <taxon>Dothideomycetes</taxon>
        <taxon>Pleosporomycetidae</taxon>
        <taxon>Pleosporales</taxon>
        <taxon>Pleosporineae</taxon>
        <taxon>Didymellaceae</taxon>
        <taxon>Ascochyta</taxon>
    </lineage>
</organism>
<evidence type="ECO:0000259" key="4">
    <source>
        <dbReference type="PROSITE" id="PS50240"/>
    </source>
</evidence>
<dbReference type="InterPro" id="IPR001314">
    <property type="entry name" value="Peptidase_S1A"/>
</dbReference>
<reference evidence="5" key="1">
    <citation type="submission" date="2018-12" db="EMBL/GenBank/DDBJ databases">
        <authorList>
            <person name="Syme R.A."/>
            <person name="Farfan-Caceres L."/>
            <person name="Lichtenzveig J."/>
        </authorList>
    </citation>
    <scope>NUCLEOTIDE SEQUENCE</scope>
    <source>
        <strain evidence="5">Al4</strain>
    </source>
</reference>
<dbReference type="FunFam" id="2.40.10.10:FF:000068">
    <property type="entry name" value="transmembrane protease serine 2"/>
    <property type="match status" value="1"/>
</dbReference>
<feature type="domain" description="Peptidase S1" evidence="4">
    <location>
        <begin position="23"/>
        <end position="251"/>
    </location>
</feature>
<feature type="signal peptide" evidence="3">
    <location>
        <begin position="1"/>
        <end position="18"/>
    </location>
</feature>
<dbReference type="PANTHER" id="PTHR24276">
    <property type="entry name" value="POLYSERASE-RELATED"/>
    <property type="match status" value="1"/>
</dbReference>